<reference evidence="3 4" key="1">
    <citation type="submission" date="2020-07" db="EMBL/GenBank/DDBJ databases">
        <title>Definition of the novel symbiovar canariense within Mesorhizobium novociceri, a new species of genus Mesorhizobium nodulating Cicer canariense in the Caldera de Taburiente National Park (La Palma, Canary Islands).</title>
        <authorList>
            <person name="Leon-Barrios M."/>
            <person name="Perez-Yepez J."/>
            <person name="Flores-Felix J.D."/>
            <person name="Ramirez-Baena M.H."/>
            <person name="Pulido-Suarez L."/>
            <person name="Igual J.M."/>
            <person name="Velazquez E."/>
            <person name="Peix A."/>
        </authorList>
    </citation>
    <scope>NUCLEOTIDE SEQUENCE [LARGE SCALE GENOMIC DNA]</scope>
    <source>
        <strain evidence="3 4">CCANP35</strain>
    </source>
</reference>
<gene>
    <name evidence="3" type="ORF">H0241_03785</name>
</gene>
<organism evidence="3 4">
    <name type="scientific">Mesorhizobium neociceri</name>
    <dbReference type="NCBI Taxonomy" id="1307853"/>
    <lineage>
        <taxon>Bacteria</taxon>
        <taxon>Pseudomonadati</taxon>
        <taxon>Pseudomonadota</taxon>
        <taxon>Alphaproteobacteria</taxon>
        <taxon>Hyphomicrobiales</taxon>
        <taxon>Phyllobacteriaceae</taxon>
        <taxon>Mesorhizobium</taxon>
    </lineage>
</organism>
<name>A0A838B1I2_9HYPH</name>
<sequence length="152" mass="16246">MGKRALRIVRDKAGMAAVEFAVVLPILCLVCFGIADGWSYVTSYLHMRAGVKTAANLVMAGAGSDAAKDPGTQAVALSSWNNRPDDGTVALTRSFMCGSTVVADDKTLCVGTTKLPSIFVQITATGTWVPPFNFGVFPDPRAMRHQQVIRVR</sequence>
<evidence type="ECO:0000256" key="1">
    <source>
        <dbReference type="SAM" id="Phobius"/>
    </source>
</evidence>
<comment type="caution">
    <text evidence="3">The sequence shown here is derived from an EMBL/GenBank/DDBJ whole genome shotgun (WGS) entry which is preliminary data.</text>
</comment>
<proteinExistence type="predicted"/>
<keyword evidence="1" id="KW-0472">Membrane</keyword>
<keyword evidence="1" id="KW-0812">Transmembrane</keyword>
<feature type="domain" description="TadE-like" evidence="2">
    <location>
        <begin position="14"/>
        <end position="55"/>
    </location>
</feature>
<dbReference type="EMBL" id="JACDTY010000001">
    <property type="protein sequence ID" value="MBA1139380.1"/>
    <property type="molecule type" value="Genomic_DNA"/>
</dbReference>
<dbReference type="AlphaFoldDB" id="A0A838B1I2"/>
<protein>
    <submittedName>
        <fullName evidence="3">Pilus assembly protein</fullName>
    </submittedName>
</protein>
<evidence type="ECO:0000259" key="2">
    <source>
        <dbReference type="Pfam" id="PF07811"/>
    </source>
</evidence>
<dbReference type="Pfam" id="PF07811">
    <property type="entry name" value="TadE"/>
    <property type="match status" value="1"/>
</dbReference>
<evidence type="ECO:0000313" key="3">
    <source>
        <dbReference type="EMBL" id="MBA1139380.1"/>
    </source>
</evidence>
<accession>A0A838B1I2</accession>
<keyword evidence="1" id="KW-1133">Transmembrane helix</keyword>
<feature type="transmembrane region" description="Helical" evidence="1">
    <location>
        <begin position="20"/>
        <end position="41"/>
    </location>
</feature>
<keyword evidence="4" id="KW-1185">Reference proteome</keyword>
<evidence type="ECO:0000313" key="4">
    <source>
        <dbReference type="Proteomes" id="UP000558284"/>
    </source>
</evidence>
<dbReference type="Proteomes" id="UP000558284">
    <property type="component" value="Unassembled WGS sequence"/>
</dbReference>
<dbReference type="InterPro" id="IPR012495">
    <property type="entry name" value="TadE-like_dom"/>
</dbReference>